<dbReference type="RefSeq" id="WP_093453417.1">
    <property type="nucleotide sequence ID" value="NZ_FNZG01000004.1"/>
</dbReference>
<dbReference type="OrthoDB" id="7873807at2"/>
<evidence type="ECO:0000313" key="2">
    <source>
        <dbReference type="EMBL" id="SFC68799.1"/>
    </source>
</evidence>
<organism evidence="2 3">
    <name type="scientific">Pseudooceanicola nitratireducens</name>
    <dbReference type="NCBI Taxonomy" id="517719"/>
    <lineage>
        <taxon>Bacteria</taxon>
        <taxon>Pseudomonadati</taxon>
        <taxon>Pseudomonadota</taxon>
        <taxon>Alphaproteobacteria</taxon>
        <taxon>Rhodobacterales</taxon>
        <taxon>Paracoccaceae</taxon>
        <taxon>Pseudooceanicola</taxon>
    </lineage>
</organism>
<protein>
    <recommendedName>
        <fullName evidence="4">Endonuclease YncB, thermonuclease family</fullName>
    </recommendedName>
</protein>
<feature type="chain" id="PRO_5014164661" description="Endonuclease YncB, thermonuclease family" evidence="1">
    <location>
        <begin position="21"/>
        <end position="116"/>
    </location>
</feature>
<evidence type="ECO:0000313" key="3">
    <source>
        <dbReference type="Proteomes" id="UP000231644"/>
    </source>
</evidence>
<sequence length="116" mass="12945">MMRIALILLAVLIAPPMAEAQGRRAAMSGDTIMLDGKIIQLKGLECPPMDTEEGKEAQRLVQIMLHARILNCAWDTLPDGTREGDCIYRAASWSPKSRSMVVELESRNLCRKYGRT</sequence>
<evidence type="ECO:0000256" key="1">
    <source>
        <dbReference type="SAM" id="SignalP"/>
    </source>
</evidence>
<keyword evidence="3" id="KW-1185">Reference proteome</keyword>
<accession>A0A1I1L6Z1</accession>
<keyword evidence="1" id="KW-0732">Signal</keyword>
<proteinExistence type="predicted"/>
<evidence type="ECO:0008006" key="4">
    <source>
        <dbReference type="Google" id="ProtNLM"/>
    </source>
</evidence>
<dbReference type="EMBL" id="FOLX01000001">
    <property type="protein sequence ID" value="SFC68799.1"/>
    <property type="molecule type" value="Genomic_DNA"/>
</dbReference>
<name>A0A1I1L6Z1_9RHOB</name>
<reference evidence="2 3" key="1">
    <citation type="submission" date="2016-10" db="EMBL/GenBank/DDBJ databases">
        <authorList>
            <person name="de Groot N.N."/>
        </authorList>
    </citation>
    <scope>NUCLEOTIDE SEQUENCE [LARGE SCALE GENOMIC DNA]</scope>
    <source>
        <strain evidence="2 3">DSM 29619</strain>
    </source>
</reference>
<dbReference type="Proteomes" id="UP000231644">
    <property type="component" value="Unassembled WGS sequence"/>
</dbReference>
<feature type="signal peptide" evidence="1">
    <location>
        <begin position="1"/>
        <end position="20"/>
    </location>
</feature>
<gene>
    <name evidence="2" type="ORF">SAMN05421762_1808</name>
</gene>
<dbReference type="AlphaFoldDB" id="A0A1I1L6Z1"/>